<evidence type="ECO:0000313" key="1">
    <source>
        <dbReference type="EMBL" id="GAA0394751.1"/>
    </source>
</evidence>
<gene>
    <name evidence="1" type="ORF">GCM10009093_21660</name>
</gene>
<keyword evidence="2" id="KW-1185">Reference proteome</keyword>
<dbReference type="Proteomes" id="UP001500791">
    <property type="component" value="Unassembled WGS sequence"/>
</dbReference>
<dbReference type="RefSeq" id="WP_208380700.1">
    <property type="nucleotide sequence ID" value="NZ_BAAAEJ010000007.1"/>
</dbReference>
<dbReference type="InterPro" id="IPR009493">
    <property type="entry name" value="P2_GpE"/>
</dbReference>
<reference evidence="2" key="1">
    <citation type="journal article" date="2019" name="Int. J. Syst. Evol. Microbiol.">
        <title>The Global Catalogue of Microorganisms (GCM) 10K type strain sequencing project: providing services to taxonomists for standard genome sequencing and annotation.</title>
        <authorList>
            <consortium name="The Broad Institute Genomics Platform"/>
            <consortium name="The Broad Institute Genome Sequencing Center for Infectious Disease"/>
            <person name="Wu L."/>
            <person name="Ma J."/>
        </authorList>
    </citation>
    <scope>NUCLEOTIDE SEQUENCE [LARGE SCALE GENOMIC DNA]</scope>
    <source>
        <strain evidence="2">JCM 13476</strain>
    </source>
</reference>
<organism evidence="1 2">
    <name type="scientific">Brevundimonas terrae</name>
    <dbReference type="NCBI Taxonomy" id="363631"/>
    <lineage>
        <taxon>Bacteria</taxon>
        <taxon>Pseudomonadati</taxon>
        <taxon>Pseudomonadota</taxon>
        <taxon>Alphaproteobacteria</taxon>
        <taxon>Caulobacterales</taxon>
        <taxon>Caulobacteraceae</taxon>
        <taxon>Brevundimonas</taxon>
    </lineage>
</organism>
<dbReference type="Pfam" id="PF06528">
    <property type="entry name" value="Phage_P2_GpE"/>
    <property type="match status" value="1"/>
</dbReference>
<evidence type="ECO:0008006" key="3">
    <source>
        <dbReference type="Google" id="ProtNLM"/>
    </source>
</evidence>
<proteinExistence type="predicted"/>
<evidence type="ECO:0000313" key="2">
    <source>
        <dbReference type="Proteomes" id="UP001500791"/>
    </source>
</evidence>
<protein>
    <recommendedName>
        <fullName evidence="3">GpE family phage tail protein</fullName>
    </recommendedName>
</protein>
<dbReference type="EMBL" id="BAAAEJ010000007">
    <property type="protein sequence ID" value="GAA0394751.1"/>
    <property type="molecule type" value="Genomic_DNA"/>
</dbReference>
<comment type="caution">
    <text evidence="1">The sequence shown here is derived from an EMBL/GenBank/DDBJ whole genome shotgun (WGS) entry which is preliminary data.</text>
</comment>
<accession>A0ABP3I975</accession>
<name>A0ABP3I975_9CAUL</name>
<sequence length="51" mass="5958">MIDDAFFDIAAVFHWPLSEMAEMTVSEILDCRDQAVERWKQMHASDKTKGR</sequence>